<accession>A0A268NTA5</accession>
<evidence type="ECO:0000313" key="1">
    <source>
        <dbReference type="EMBL" id="PAE86737.1"/>
    </source>
</evidence>
<reference evidence="1 2" key="1">
    <citation type="submission" date="2017-07" db="EMBL/GenBank/DDBJ databases">
        <title>Isolation and whole genome analysis of endospore-forming bacteria from heroin.</title>
        <authorList>
            <person name="Kalinowski J."/>
            <person name="Ahrens B."/>
            <person name="Al-Dilaimi A."/>
            <person name="Winkler A."/>
            <person name="Wibberg D."/>
            <person name="Schleenbecker U."/>
            <person name="Ruckert C."/>
            <person name="Wolfel R."/>
            <person name="Grass G."/>
        </authorList>
    </citation>
    <scope>NUCLEOTIDE SEQUENCE [LARGE SCALE GENOMIC DNA]</scope>
    <source>
        <strain evidence="1 2">7539</strain>
    </source>
</reference>
<comment type="caution">
    <text evidence="1">The sequence shown here is derived from an EMBL/GenBank/DDBJ whole genome shotgun (WGS) entry which is preliminary data.</text>
</comment>
<name>A0A268NTA5_SHOCL</name>
<dbReference type="Gene3D" id="3.40.50.1820">
    <property type="entry name" value="alpha/beta hydrolase"/>
    <property type="match status" value="1"/>
</dbReference>
<dbReference type="InterPro" id="IPR029058">
    <property type="entry name" value="AB_hydrolase_fold"/>
</dbReference>
<dbReference type="Proteomes" id="UP000216207">
    <property type="component" value="Unassembled WGS sequence"/>
</dbReference>
<dbReference type="AlphaFoldDB" id="A0A268NTA5"/>
<evidence type="ECO:0000313" key="2">
    <source>
        <dbReference type="Proteomes" id="UP000216207"/>
    </source>
</evidence>
<organism evidence="1 2">
    <name type="scientific">Shouchella clausii</name>
    <name type="common">Alkalihalobacillus clausii</name>
    <dbReference type="NCBI Taxonomy" id="79880"/>
    <lineage>
        <taxon>Bacteria</taxon>
        <taxon>Bacillati</taxon>
        <taxon>Bacillota</taxon>
        <taxon>Bacilli</taxon>
        <taxon>Bacillales</taxon>
        <taxon>Bacillaceae</taxon>
        <taxon>Shouchella</taxon>
    </lineage>
</organism>
<dbReference type="RefSeq" id="WP_095327423.1">
    <property type="nucleotide sequence ID" value="NZ_NPCC01000052.1"/>
</dbReference>
<gene>
    <name evidence="1" type="ORF">CHH72_21930</name>
</gene>
<protein>
    <recommendedName>
        <fullName evidence="3">Dienelactone hydrolase</fullName>
    </recommendedName>
</protein>
<evidence type="ECO:0008006" key="3">
    <source>
        <dbReference type="Google" id="ProtNLM"/>
    </source>
</evidence>
<dbReference type="SUPFAM" id="SSF53474">
    <property type="entry name" value="alpha/beta-Hydrolases"/>
    <property type="match status" value="1"/>
</dbReference>
<proteinExistence type="predicted"/>
<sequence>MAEIDDYLQELYRQEVGTITCKDERLAALREAMGDFPKATMLEATCLYKRQHPSFTESAYVLPTTAELKLPFRLFEPVGGNKEAVVLALHGHGAGAVEALQEDSSHNAFALKLVEQGAVVVLPELAGFGARKRKQDQSEQNSCFSIASHLLLYGKTLAGLRVFECARLLDWIGETRRGNVGCIGFSGGALIGLLLAATDERIKATVLSGFASLMRDSILASRHCLDNYIPGLLAIGETPQLLELIKPRALFIESGSDDHLFPSESVKHALHKSKWGEADFFAGGHQVNGTKAIPWLLNELGKEQQQRGTV</sequence>
<dbReference type="EMBL" id="NPCC01000052">
    <property type="protein sequence ID" value="PAE86737.1"/>
    <property type="molecule type" value="Genomic_DNA"/>
</dbReference>